<protein>
    <submittedName>
        <fullName evidence="1">Uncharacterized protein</fullName>
    </submittedName>
</protein>
<proteinExistence type="predicted"/>
<keyword evidence="2" id="KW-1185">Reference proteome</keyword>
<organism evidence="1 2">
    <name type="scientific">Quercus suber</name>
    <name type="common">Cork oak</name>
    <dbReference type="NCBI Taxonomy" id="58331"/>
    <lineage>
        <taxon>Eukaryota</taxon>
        <taxon>Viridiplantae</taxon>
        <taxon>Streptophyta</taxon>
        <taxon>Embryophyta</taxon>
        <taxon>Tracheophyta</taxon>
        <taxon>Spermatophyta</taxon>
        <taxon>Magnoliopsida</taxon>
        <taxon>eudicotyledons</taxon>
        <taxon>Gunneridae</taxon>
        <taxon>Pentapetalae</taxon>
        <taxon>rosids</taxon>
        <taxon>fabids</taxon>
        <taxon>Fagales</taxon>
        <taxon>Fagaceae</taxon>
        <taxon>Quercus</taxon>
    </lineage>
</organism>
<accession>A0AAW0JL55</accession>
<dbReference type="Proteomes" id="UP000237347">
    <property type="component" value="Unassembled WGS sequence"/>
</dbReference>
<dbReference type="EMBL" id="PKMF04000531">
    <property type="protein sequence ID" value="KAK7826994.1"/>
    <property type="molecule type" value="Genomic_DNA"/>
</dbReference>
<evidence type="ECO:0000313" key="2">
    <source>
        <dbReference type="Proteomes" id="UP000237347"/>
    </source>
</evidence>
<sequence>MVEAYRGGWWLCIMRKPDGKRTPHPLVLCSRQKCVDHKQMFWKTFKGLRRCNPGSLNGSSLCVGVFGKKEMLFEPMGGANLGGSL</sequence>
<name>A0AAW0JL55_QUESU</name>
<comment type="caution">
    <text evidence="1">The sequence shown here is derived from an EMBL/GenBank/DDBJ whole genome shotgun (WGS) entry which is preliminary data.</text>
</comment>
<gene>
    <name evidence="1" type="ORF">CFP56_031544</name>
</gene>
<dbReference type="AlphaFoldDB" id="A0AAW0JL55"/>
<reference evidence="1 2" key="1">
    <citation type="journal article" date="2018" name="Sci. Data">
        <title>The draft genome sequence of cork oak.</title>
        <authorList>
            <person name="Ramos A.M."/>
            <person name="Usie A."/>
            <person name="Barbosa P."/>
            <person name="Barros P.M."/>
            <person name="Capote T."/>
            <person name="Chaves I."/>
            <person name="Simoes F."/>
            <person name="Abreu I."/>
            <person name="Carrasquinho I."/>
            <person name="Faro C."/>
            <person name="Guimaraes J.B."/>
            <person name="Mendonca D."/>
            <person name="Nobrega F."/>
            <person name="Rodrigues L."/>
            <person name="Saibo N.J.M."/>
            <person name="Varela M.C."/>
            <person name="Egas C."/>
            <person name="Matos J."/>
            <person name="Miguel C.M."/>
            <person name="Oliveira M.M."/>
            <person name="Ricardo C.P."/>
            <person name="Goncalves S."/>
        </authorList>
    </citation>
    <scope>NUCLEOTIDE SEQUENCE [LARGE SCALE GENOMIC DNA]</scope>
    <source>
        <strain evidence="2">cv. HL8</strain>
    </source>
</reference>
<evidence type="ECO:0000313" key="1">
    <source>
        <dbReference type="EMBL" id="KAK7826994.1"/>
    </source>
</evidence>